<reference evidence="2" key="1">
    <citation type="submission" date="2009-09" db="EMBL/GenBank/DDBJ databases">
        <authorList>
            <person name="Weinstock G."/>
            <person name="Sodergren E."/>
            <person name="Clifton S."/>
            <person name="Fulton L."/>
            <person name="Fulton B."/>
            <person name="Courtney L."/>
            <person name="Fronick C."/>
            <person name="Harrison M."/>
            <person name="Strong C."/>
            <person name="Farmer C."/>
            <person name="Delahaunty K."/>
            <person name="Markovic C."/>
            <person name="Hall O."/>
            <person name="Minx P."/>
            <person name="Tomlinson C."/>
            <person name="Mitreva M."/>
            <person name="Nelson J."/>
            <person name="Hou S."/>
            <person name="Wollam A."/>
            <person name="Pepin K.H."/>
            <person name="Johnson M."/>
            <person name="Bhonagiri V."/>
            <person name="Nash W.E."/>
            <person name="Warren W."/>
            <person name="Chinwalla A."/>
            <person name="Mardis E.R."/>
            <person name="Wilson R.K."/>
        </authorList>
    </citation>
    <scope>NUCLEOTIDE SEQUENCE [LARGE SCALE GENOMIC DNA]</scope>
    <source>
        <strain evidence="2">DSM 20544</strain>
    </source>
</reference>
<feature type="region of interest" description="Disordered" evidence="1">
    <location>
        <begin position="94"/>
        <end position="171"/>
    </location>
</feature>
<gene>
    <name evidence="2" type="ORF">MITSMUL_04552</name>
</gene>
<dbReference type="RefSeq" id="WP_005841282.1">
    <property type="nucleotide sequence ID" value="NZ_GG697142.2"/>
</dbReference>
<dbReference type="AlphaFoldDB" id="C9KN65"/>
<evidence type="ECO:0008006" key="4">
    <source>
        <dbReference type="Google" id="ProtNLM"/>
    </source>
</evidence>
<dbReference type="eggNOG" id="ENOG5032SPM">
    <property type="taxonomic scope" value="Bacteria"/>
</dbReference>
<evidence type="ECO:0000313" key="2">
    <source>
        <dbReference type="EMBL" id="EEX68489.1"/>
    </source>
</evidence>
<feature type="compositionally biased region" description="Low complexity" evidence="1">
    <location>
        <begin position="128"/>
        <end position="164"/>
    </location>
</feature>
<dbReference type="HOGENOM" id="CLU_101748_0_0_9"/>
<evidence type="ECO:0000256" key="1">
    <source>
        <dbReference type="SAM" id="MobiDB-lite"/>
    </source>
</evidence>
<sequence>MEFHINYKAAAKKAGIAAVIIAVLGGAGAWYHHSQEKAIHLQQQARTALVTAQASSRSLTLLDESAIRSITAEAIGQDETAITFKQIALMNAADARDGGKKDKERDKKDGERRDKHEKGQPRDEQRGQEPQGPQGPEARQQPDGSAPADARAPQGPDAQAPQQATHAPDFRPVYRVNCNVGDVRYRVEIDAVSGKVLRASV</sequence>
<dbReference type="PATRIC" id="fig|500635.8.peg.1277"/>
<keyword evidence="3" id="KW-1185">Reference proteome</keyword>
<proteinExistence type="predicted"/>
<dbReference type="Proteomes" id="UP000003671">
    <property type="component" value="Unassembled WGS sequence"/>
</dbReference>
<dbReference type="EMBL" id="ABWK02000017">
    <property type="protein sequence ID" value="EEX68489.1"/>
    <property type="molecule type" value="Genomic_DNA"/>
</dbReference>
<organism evidence="2 3">
    <name type="scientific">Mitsuokella multacida DSM 20544</name>
    <dbReference type="NCBI Taxonomy" id="500635"/>
    <lineage>
        <taxon>Bacteria</taxon>
        <taxon>Bacillati</taxon>
        <taxon>Bacillota</taxon>
        <taxon>Negativicutes</taxon>
        <taxon>Selenomonadales</taxon>
        <taxon>Selenomonadaceae</taxon>
        <taxon>Mitsuokella</taxon>
    </lineage>
</organism>
<evidence type="ECO:0000313" key="3">
    <source>
        <dbReference type="Proteomes" id="UP000003671"/>
    </source>
</evidence>
<dbReference type="GeneID" id="93481566"/>
<comment type="caution">
    <text evidence="2">The sequence shown here is derived from an EMBL/GenBank/DDBJ whole genome shotgun (WGS) entry which is preliminary data.</text>
</comment>
<name>C9KN65_9FIRM</name>
<protein>
    <recommendedName>
        <fullName evidence="4">Peptidase propeptide and YPEB domain protein</fullName>
    </recommendedName>
</protein>
<accession>C9KN65</accession>
<feature type="compositionally biased region" description="Basic and acidic residues" evidence="1">
    <location>
        <begin position="94"/>
        <end position="127"/>
    </location>
</feature>